<evidence type="ECO:0000256" key="3">
    <source>
        <dbReference type="ARBA" id="ARBA00023125"/>
    </source>
</evidence>
<dbReference type="Proteomes" id="UP000604825">
    <property type="component" value="Unassembled WGS sequence"/>
</dbReference>
<evidence type="ECO:0000259" key="7">
    <source>
        <dbReference type="PROSITE" id="PS50066"/>
    </source>
</evidence>
<evidence type="ECO:0000256" key="5">
    <source>
        <dbReference type="ARBA" id="ARBA00023242"/>
    </source>
</evidence>
<dbReference type="InterPro" id="IPR036879">
    <property type="entry name" value="TF_MADSbox_sf"/>
</dbReference>
<organism evidence="8 9">
    <name type="scientific">Miscanthus lutarioriparius</name>
    <dbReference type="NCBI Taxonomy" id="422564"/>
    <lineage>
        <taxon>Eukaryota</taxon>
        <taxon>Viridiplantae</taxon>
        <taxon>Streptophyta</taxon>
        <taxon>Embryophyta</taxon>
        <taxon>Tracheophyta</taxon>
        <taxon>Spermatophyta</taxon>
        <taxon>Magnoliopsida</taxon>
        <taxon>Liliopsida</taxon>
        <taxon>Poales</taxon>
        <taxon>Poaceae</taxon>
        <taxon>PACMAD clade</taxon>
        <taxon>Panicoideae</taxon>
        <taxon>Andropogonodae</taxon>
        <taxon>Andropogoneae</taxon>
        <taxon>Saccharinae</taxon>
        <taxon>Miscanthus</taxon>
    </lineage>
</organism>
<dbReference type="CDD" id="cd00120">
    <property type="entry name" value="MADS"/>
    <property type="match status" value="1"/>
</dbReference>
<dbReference type="EMBL" id="CAJGYO010000006">
    <property type="protein sequence ID" value="CAD6238786.1"/>
    <property type="molecule type" value="Genomic_DNA"/>
</dbReference>
<accession>A0A811PGL3</accession>
<comment type="caution">
    <text evidence="8">The sequence shown here is derived from an EMBL/GenBank/DDBJ whole genome shotgun (WGS) entry which is preliminary data.</text>
</comment>
<evidence type="ECO:0000313" key="9">
    <source>
        <dbReference type="Proteomes" id="UP000604825"/>
    </source>
</evidence>
<dbReference type="GO" id="GO:0005634">
    <property type="term" value="C:nucleus"/>
    <property type="evidence" value="ECO:0007669"/>
    <property type="project" value="UniProtKB-SubCell"/>
</dbReference>
<feature type="compositionally biased region" description="Polar residues" evidence="6">
    <location>
        <begin position="100"/>
        <end position="134"/>
    </location>
</feature>
<dbReference type="AlphaFoldDB" id="A0A811PGL3"/>
<dbReference type="Gene3D" id="3.40.1810.10">
    <property type="entry name" value="Transcription factor, MADS-box"/>
    <property type="match status" value="1"/>
</dbReference>
<evidence type="ECO:0000256" key="1">
    <source>
        <dbReference type="ARBA" id="ARBA00004123"/>
    </source>
</evidence>
<proteinExistence type="predicted"/>
<evidence type="ECO:0000256" key="6">
    <source>
        <dbReference type="SAM" id="MobiDB-lite"/>
    </source>
</evidence>
<feature type="domain" description="MADS-box" evidence="7">
    <location>
        <begin position="1"/>
        <end position="47"/>
    </location>
</feature>
<dbReference type="GO" id="GO:0046983">
    <property type="term" value="F:protein dimerization activity"/>
    <property type="evidence" value="ECO:0007669"/>
    <property type="project" value="InterPro"/>
</dbReference>
<dbReference type="CDD" id="cd00303">
    <property type="entry name" value="retropepsin_like"/>
    <property type="match status" value="1"/>
</dbReference>
<evidence type="ECO:0000256" key="4">
    <source>
        <dbReference type="ARBA" id="ARBA00023163"/>
    </source>
</evidence>
<protein>
    <recommendedName>
        <fullName evidence="7">MADS-box domain-containing protein</fullName>
    </recommendedName>
</protein>
<keyword evidence="2" id="KW-0805">Transcription regulation</keyword>
<sequence length="453" mass="51292">MARKKVNLQWITKASSRRATFKRRRNGIKKKVDELATLCGTKFDHLIHQILAHDPNFSPHVIISRFIDGLQDAIRSVVLVHRPEEVLSEVPSKDSKRQDGGSSTKPSFTRCSPPRTLTATPSTGTTKQVEATKQSGVEEKLHNIKQYRRAKGLCFKCGDKWNLAHKCSNTVWHLLSDDDDSSPPDTARLSTDSGEDLMELSLAAIQGTACVQTVLMEGKINQRSVVLLIDSRSSCSFVSHSLTSMLPDWSPLPQLVQIRVANGTILMCTHELQQCPVYVQGHCFTINLKILPLQSYDVILGIDWLQQHSPMELDWKEKWLSFIHQEQKIQLFGLQPDLSSCPVITATEVMQLQDADQLWGIWELFQLEPHHISSSWSLTIPQNRFVKREISFLLYESMDGRHLGLIGTTEKERTSLGEMVEEKTKKVKERIRQLHQLSIWQGKGAAPEPPLPL</sequence>
<dbReference type="PANTHER" id="PTHR15503:SF22">
    <property type="entry name" value="TRANSPOSON TY3-I GAG POLYPROTEIN"/>
    <property type="match status" value="1"/>
</dbReference>
<feature type="compositionally biased region" description="Basic and acidic residues" evidence="6">
    <location>
        <begin position="87"/>
        <end position="99"/>
    </location>
</feature>
<keyword evidence="3" id="KW-0238">DNA-binding</keyword>
<reference evidence="8" key="1">
    <citation type="submission" date="2020-10" db="EMBL/GenBank/DDBJ databases">
        <authorList>
            <person name="Han B."/>
            <person name="Lu T."/>
            <person name="Zhao Q."/>
            <person name="Huang X."/>
            <person name="Zhao Y."/>
        </authorList>
    </citation>
    <scope>NUCLEOTIDE SEQUENCE</scope>
</reference>
<dbReference type="PROSITE" id="PS50066">
    <property type="entry name" value="MADS_BOX_2"/>
    <property type="match status" value="1"/>
</dbReference>
<dbReference type="SUPFAM" id="SSF50630">
    <property type="entry name" value="Acid proteases"/>
    <property type="match status" value="1"/>
</dbReference>
<gene>
    <name evidence="8" type="ORF">NCGR_LOCUS25913</name>
</gene>
<dbReference type="OrthoDB" id="694469at2759"/>
<dbReference type="Pfam" id="PF08284">
    <property type="entry name" value="RVP_2"/>
    <property type="match status" value="1"/>
</dbReference>
<dbReference type="InterPro" id="IPR002100">
    <property type="entry name" value="TF_MADSbox"/>
</dbReference>
<name>A0A811PGL3_9POAL</name>
<keyword evidence="5" id="KW-0539">Nucleus</keyword>
<dbReference type="InterPro" id="IPR021109">
    <property type="entry name" value="Peptidase_aspartic_dom_sf"/>
</dbReference>
<dbReference type="PANTHER" id="PTHR15503">
    <property type="entry name" value="LDOC1 RELATED"/>
    <property type="match status" value="1"/>
</dbReference>
<dbReference type="SUPFAM" id="SSF55455">
    <property type="entry name" value="SRF-like"/>
    <property type="match status" value="1"/>
</dbReference>
<feature type="region of interest" description="Disordered" evidence="6">
    <location>
        <begin position="87"/>
        <end position="134"/>
    </location>
</feature>
<dbReference type="Pfam" id="PF00319">
    <property type="entry name" value="SRF-TF"/>
    <property type="match status" value="1"/>
</dbReference>
<evidence type="ECO:0000313" key="8">
    <source>
        <dbReference type="EMBL" id="CAD6238786.1"/>
    </source>
</evidence>
<dbReference type="Gene3D" id="2.40.70.10">
    <property type="entry name" value="Acid Proteases"/>
    <property type="match status" value="1"/>
</dbReference>
<dbReference type="PRINTS" id="PR00404">
    <property type="entry name" value="MADSDOMAIN"/>
</dbReference>
<dbReference type="SMART" id="SM00432">
    <property type="entry name" value="MADS"/>
    <property type="match status" value="1"/>
</dbReference>
<dbReference type="InterPro" id="IPR032567">
    <property type="entry name" value="RTL1-rel"/>
</dbReference>
<keyword evidence="9" id="KW-1185">Reference proteome</keyword>
<comment type="subcellular location">
    <subcellularLocation>
        <location evidence="1">Nucleus</location>
    </subcellularLocation>
</comment>
<dbReference type="GO" id="GO:0003677">
    <property type="term" value="F:DNA binding"/>
    <property type="evidence" value="ECO:0007669"/>
    <property type="project" value="UniProtKB-KW"/>
</dbReference>
<keyword evidence="4" id="KW-0804">Transcription</keyword>
<evidence type="ECO:0000256" key="2">
    <source>
        <dbReference type="ARBA" id="ARBA00023015"/>
    </source>
</evidence>